<keyword evidence="1" id="KW-0812">Transmembrane</keyword>
<dbReference type="InterPro" id="IPR029063">
    <property type="entry name" value="SAM-dependent_MTases_sf"/>
</dbReference>
<name>A0A6C7E6J1_ILUCY</name>
<protein>
    <recommendedName>
        <fullName evidence="4">Methyltransferase</fullName>
    </recommendedName>
</protein>
<dbReference type="Pfam" id="PF13578">
    <property type="entry name" value="Methyltransf_24"/>
    <property type="match status" value="1"/>
</dbReference>
<dbReference type="AlphaFoldDB" id="A0A6C7E6J1"/>
<evidence type="ECO:0000256" key="1">
    <source>
        <dbReference type="SAM" id="Phobius"/>
    </source>
</evidence>
<dbReference type="OrthoDB" id="823440at2"/>
<sequence length="439" mass="47702">MNGILARLKRVIGRVATWYVSPTGLISAAALIASLILSATGLEGAAIWVLIAWLGVLLPYKLGRERADRAQQFAALSKRMGSVNRGVKKVRAETASVRTELSVIPTLEELTDWQEAVERRAASAESKVMAFDQLRASVRLQREATRTLHDEHAFLRDGLKTEIETLQSGFAELKASLMSDAAALRAESNSLTRNSEAGIASIREETSRQITQRTQQIERKSTADLAALVALYTLLGARSSLPSFASWALSPAAALAVAEVVVETEARLVVEAGSGSSTVVVALALAKQGSGRVVALEHDAAFAEKTRRDLRRHGVGDYAEVVLAPLVEYVLHGDSYRWYDLAAIDIDGPIDVLLVDGPPGATGPLARYPAVPLMAEHLSHDAVVLLDDVQRDEEQEIARRWGEQFELGFEMGLADGDLARGRFQRPLRSTPERATEEHT</sequence>
<feature type="transmembrane region" description="Helical" evidence="1">
    <location>
        <begin position="45"/>
        <end position="63"/>
    </location>
</feature>
<dbReference type="KEGG" id="aym:YM304_30200"/>
<proteinExistence type="predicted"/>
<keyword evidence="1" id="KW-0472">Membrane</keyword>
<gene>
    <name evidence="2" type="ORF">YM304_30200</name>
</gene>
<reference evidence="2 3" key="1">
    <citation type="journal article" date="2013" name="Int. J. Syst. Evol. Microbiol.">
        <title>Ilumatobacter nonamiense sp. nov. and Ilumatobacter coccineum sp. nov., isolated from seashore sand.</title>
        <authorList>
            <person name="Matsumoto A."/>
            <person name="Kasai H."/>
            <person name="Matsuo Y."/>
            <person name="Shizuri Y."/>
            <person name="Ichikawa N."/>
            <person name="Fujita N."/>
            <person name="Omura S."/>
            <person name="Takahashi Y."/>
        </authorList>
    </citation>
    <scope>NUCLEOTIDE SEQUENCE [LARGE SCALE GENOMIC DNA]</scope>
    <source>
        <strain evidence="3">NBRC 103263 / KCTC 29153 / YM16-304</strain>
    </source>
</reference>
<accession>A0A6C7E6J1</accession>
<evidence type="ECO:0008006" key="4">
    <source>
        <dbReference type="Google" id="ProtNLM"/>
    </source>
</evidence>
<dbReference type="RefSeq" id="WP_015442581.1">
    <property type="nucleotide sequence ID" value="NC_020520.1"/>
</dbReference>
<evidence type="ECO:0000313" key="3">
    <source>
        <dbReference type="Proteomes" id="UP000011863"/>
    </source>
</evidence>
<dbReference type="CDD" id="cd02440">
    <property type="entry name" value="AdoMet_MTases"/>
    <property type="match status" value="1"/>
</dbReference>
<dbReference type="SUPFAM" id="SSF53335">
    <property type="entry name" value="S-adenosyl-L-methionine-dependent methyltransferases"/>
    <property type="match status" value="1"/>
</dbReference>
<dbReference type="PANTHER" id="PTHR43167">
    <property type="entry name" value="PUTATIVE (AFU_ORTHOLOGUE AFUA_6G01830)-RELATED"/>
    <property type="match status" value="1"/>
</dbReference>
<keyword evidence="1" id="KW-1133">Transmembrane helix</keyword>
<feature type="transmembrane region" description="Helical" evidence="1">
    <location>
        <begin position="16"/>
        <end position="39"/>
    </location>
</feature>
<keyword evidence="3" id="KW-1185">Reference proteome</keyword>
<organism evidence="2 3">
    <name type="scientific">Ilumatobacter coccineus (strain NBRC 103263 / KCTC 29153 / YM16-304)</name>
    <dbReference type="NCBI Taxonomy" id="1313172"/>
    <lineage>
        <taxon>Bacteria</taxon>
        <taxon>Bacillati</taxon>
        <taxon>Actinomycetota</taxon>
        <taxon>Acidimicrobiia</taxon>
        <taxon>Acidimicrobiales</taxon>
        <taxon>Ilumatobacteraceae</taxon>
        <taxon>Ilumatobacter</taxon>
    </lineage>
</organism>
<dbReference type="PANTHER" id="PTHR43167:SF1">
    <property type="entry name" value="PUTATIVE (AFU_ORTHOLOGUE AFUA_6G01830)-RELATED"/>
    <property type="match status" value="1"/>
</dbReference>
<dbReference type="Proteomes" id="UP000011863">
    <property type="component" value="Chromosome"/>
</dbReference>
<dbReference type="Gene3D" id="3.40.50.150">
    <property type="entry name" value="Vaccinia Virus protein VP39"/>
    <property type="match status" value="1"/>
</dbReference>
<dbReference type="EMBL" id="AP012057">
    <property type="protein sequence ID" value="BAN03334.1"/>
    <property type="molecule type" value="Genomic_DNA"/>
</dbReference>
<evidence type="ECO:0000313" key="2">
    <source>
        <dbReference type="EMBL" id="BAN03334.1"/>
    </source>
</evidence>